<comment type="similarity">
    <text evidence="9">Belongs to the tilB family.</text>
</comment>
<dbReference type="InterPro" id="IPR032675">
    <property type="entry name" value="LRR_dom_sf"/>
</dbReference>
<dbReference type="EMBL" id="GL882879">
    <property type="protein sequence ID" value="EGF83162.1"/>
    <property type="molecule type" value="Genomic_DNA"/>
</dbReference>
<evidence type="ECO:0000256" key="1">
    <source>
        <dbReference type="ARBA" id="ARBA00004138"/>
    </source>
</evidence>
<dbReference type="FunFam" id="3.80.10.10:FF:000052">
    <property type="entry name" value="Leucine rich repeat containing 6"/>
    <property type="match status" value="1"/>
</dbReference>
<dbReference type="SUPFAM" id="SSF52058">
    <property type="entry name" value="L domain-like"/>
    <property type="match status" value="1"/>
</dbReference>
<dbReference type="PROSITE" id="PS51450">
    <property type="entry name" value="LRR"/>
    <property type="match status" value="2"/>
</dbReference>
<dbReference type="PANTHER" id="PTHR18849:SF0">
    <property type="entry name" value="CILIA- AND FLAGELLA-ASSOCIATED PROTEIN 410-RELATED"/>
    <property type="match status" value="1"/>
</dbReference>
<accession>F4NU36</accession>
<name>F4NU36_BATDJ</name>
<proteinExistence type="inferred from homology"/>
<reference evidence="11 12" key="1">
    <citation type="submission" date="2009-12" db="EMBL/GenBank/DDBJ databases">
        <title>The draft genome of Batrachochytrium dendrobatidis.</title>
        <authorList>
            <consortium name="US DOE Joint Genome Institute (JGI-PGF)"/>
            <person name="Kuo A."/>
            <person name="Salamov A."/>
            <person name="Schmutz J."/>
            <person name="Lucas S."/>
            <person name="Pitluck S."/>
            <person name="Rosenblum E."/>
            <person name="Stajich J."/>
            <person name="Eisen M."/>
            <person name="Grigoriev I.V."/>
        </authorList>
    </citation>
    <scope>NUCLEOTIDE SEQUENCE [LARGE SCALE GENOMIC DNA]</scope>
    <source>
        <strain evidence="12">JAM81 / FGSC 10211</strain>
    </source>
</reference>
<gene>
    <name evidence="11" type="ORF">BATDEDRAFT_21607</name>
</gene>
<comment type="subcellular location">
    <subcellularLocation>
        <location evidence="1">Cell projection</location>
        <location evidence="1">Cilium</location>
    </subcellularLocation>
    <subcellularLocation>
        <location evidence="2">Cytoplasm</location>
    </subcellularLocation>
</comment>
<keyword evidence="5" id="KW-0677">Repeat</keyword>
<keyword evidence="8" id="KW-0966">Cell projection</keyword>
<dbReference type="GO" id="GO:0005929">
    <property type="term" value="C:cilium"/>
    <property type="evidence" value="ECO:0007669"/>
    <property type="project" value="UniProtKB-SubCell"/>
</dbReference>
<evidence type="ECO:0000259" key="10">
    <source>
        <dbReference type="SMART" id="SM00446"/>
    </source>
</evidence>
<keyword evidence="7" id="KW-0969">Cilium</keyword>
<keyword evidence="3" id="KW-0963">Cytoplasm</keyword>
<evidence type="ECO:0000256" key="9">
    <source>
        <dbReference type="ARBA" id="ARBA00049982"/>
    </source>
</evidence>
<dbReference type="InterPro" id="IPR003603">
    <property type="entry name" value="U2A'_phosphoprotein32A_C"/>
</dbReference>
<keyword evidence="6" id="KW-0175">Coiled coil</keyword>
<evidence type="ECO:0000256" key="2">
    <source>
        <dbReference type="ARBA" id="ARBA00004496"/>
    </source>
</evidence>
<keyword evidence="4" id="KW-0433">Leucine-rich repeat</keyword>
<sequence>MERASEKTTNKNANTRISVDEQLLRKRAEHNDGELSSLKEISLHQFDIEKIENLDVYCRNLEILYLQCNQISKIGKSIENLNKLKKLQYLQLSLNNITKIENLECCESLTKLDLTVNFIENPLEVESLKSNIFLRELFLIGNPCAQVPGYREFVITTLPQLKYLDARDIEKSERIFAAQEYPQIRAELIALRDKTNATAANIDDSKKSALKIADSNTDLPIKVYNKKTKDEPGFNPDTTKDDDSLDDYLEKTRMEFQTKPVPHTPEARLAAARDLAKLRQGKADHNGASFSDPLKKKKNDVFFASDGRVLQRNDGKYVFKWIDSPTTIVLSIEISKFLDTSLIDVDVHPTWLRVTIKGKILQLVIDQPVQSDSIVCERSKLTGQLAITMLKEKVQGDIIDIRRQERESKEQEAQSAARAAEAAKFKKDTTCNQHRSSRYGRLDYRNIVENNKREQAFQSRQCKPASVSTELPFKSIGFRTIKDSPMIKSDIVDEDFVDDPDVPPLC</sequence>
<dbReference type="Pfam" id="PF14580">
    <property type="entry name" value="LRR_9"/>
    <property type="match status" value="1"/>
</dbReference>
<feature type="domain" description="U2A'/phosphoprotein 32 family A C-terminal" evidence="10">
    <location>
        <begin position="147"/>
        <end position="165"/>
    </location>
</feature>
<evidence type="ECO:0000256" key="8">
    <source>
        <dbReference type="ARBA" id="ARBA00023273"/>
    </source>
</evidence>
<dbReference type="Gene3D" id="3.80.10.10">
    <property type="entry name" value="Ribonuclease Inhibitor"/>
    <property type="match status" value="1"/>
</dbReference>
<evidence type="ECO:0000256" key="7">
    <source>
        <dbReference type="ARBA" id="ARBA00023069"/>
    </source>
</evidence>
<protein>
    <recommendedName>
        <fullName evidence="10">U2A'/phosphoprotein 32 family A C-terminal domain-containing protein</fullName>
    </recommendedName>
</protein>
<evidence type="ECO:0000256" key="3">
    <source>
        <dbReference type="ARBA" id="ARBA00022490"/>
    </source>
</evidence>
<dbReference type="GO" id="GO:0005737">
    <property type="term" value="C:cytoplasm"/>
    <property type="evidence" value="ECO:0000318"/>
    <property type="project" value="GO_Central"/>
</dbReference>
<dbReference type="GeneID" id="18237698"/>
<dbReference type="OrthoDB" id="10250990at2759"/>
<dbReference type="OMA" id="QHRAVIV"/>
<dbReference type="InParanoid" id="F4NU36"/>
<dbReference type="SMART" id="SM00365">
    <property type="entry name" value="LRR_SD22"/>
    <property type="match status" value="3"/>
</dbReference>
<dbReference type="AlphaFoldDB" id="F4NU36"/>
<dbReference type="PANTHER" id="PTHR18849">
    <property type="entry name" value="LEUCINE RICH REPEAT PROTEIN"/>
    <property type="match status" value="1"/>
</dbReference>
<organism evidence="11 12">
    <name type="scientific">Batrachochytrium dendrobatidis (strain JAM81 / FGSC 10211)</name>
    <name type="common">Frog chytrid fungus</name>
    <dbReference type="NCBI Taxonomy" id="684364"/>
    <lineage>
        <taxon>Eukaryota</taxon>
        <taxon>Fungi</taxon>
        <taxon>Fungi incertae sedis</taxon>
        <taxon>Chytridiomycota</taxon>
        <taxon>Chytridiomycota incertae sedis</taxon>
        <taxon>Chytridiomycetes</taxon>
        <taxon>Rhizophydiales</taxon>
        <taxon>Rhizophydiales incertae sedis</taxon>
        <taxon>Batrachochytrium</taxon>
    </lineage>
</organism>
<dbReference type="GO" id="GO:0036158">
    <property type="term" value="P:outer dynein arm assembly"/>
    <property type="evidence" value="ECO:0000318"/>
    <property type="project" value="GO_Central"/>
</dbReference>
<dbReference type="Pfam" id="PF23602">
    <property type="entry name" value="CS_DNAAF11_C"/>
    <property type="match status" value="1"/>
</dbReference>
<dbReference type="SMART" id="SM00446">
    <property type="entry name" value="LRRcap"/>
    <property type="match status" value="1"/>
</dbReference>
<dbReference type="HOGENOM" id="CLU_034806_0_1_1"/>
<evidence type="ECO:0000256" key="4">
    <source>
        <dbReference type="ARBA" id="ARBA00022614"/>
    </source>
</evidence>
<dbReference type="InterPro" id="IPR001611">
    <property type="entry name" value="Leu-rich_rpt"/>
</dbReference>
<dbReference type="InterPro" id="IPR056496">
    <property type="entry name" value="CS_DNAAF11_C"/>
</dbReference>
<keyword evidence="12" id="KW-1185">Reference proteome</keyword>
<evidence type="ECO:0000256" key="6">
    <source>
        <dbReference type="ARBA" id="ARBA00023054"/>
    </source>
</evidence>
<dbReference type="Proteomes" id="UP000007241">
    <property type="component" value="Unassembled WGS sequence"/>
</dbReference>
<dbReference type="STRING" id="684364.F4NU36"/>
<dbReference type="RefSeq" id="XP_006675330.1">
    <property type="nucleotide sequence ID" value="XM_006675267.1"/>
</dbReference>
<evidence type="ECO:0000313" key="11">
    <source>
        <dbReference type="EMBL" id="EGF83162.1"/>
    </source>
</evidence>
<evidence type="ECO:0000313" key="12">
    <source>
        <dbReference type="Proteomes" id="UP000007241"/>
    </source>
</evidence>
<evidence type="ECO:0000256" key="5">
    <source>
        <dbReference type="ARBA" id="ARBA00022737"/>
    </source>
</evidence>